<name>A0ABV1EWM4_9BACI</name>
<dbReference type="EMBL" id="JBBMFN010000012">
    <property type="protein sequence ID" value="MEQ2465492.1"/>
    <property type="molecule type" value="Genomic_DNA"/>
</dbReference>
<feature type="transmembrane region" description="Helical" evidence="1">
    <location>
        <begin position="6"/>
        <end position="26"/>
    </location>
</feature>
<proteinExistence type="predicted"/>
<accession>A0ABV1EWM4</accession>
<sequence length="53" mass="6419">MIVFIYTFLGLILIEELVVIGLKRYINGSFRMETYFRHLYRTYKVRADLKKVS</sequence>
<keyword evidence="1" id="KW-0472">Membrane</keyword>
<dbReference type="RefSeq" id="WP_155986765.1">
    <property type="nucleotide sequence ID" value="NZ_JBBMFN010000012.1"/>
</dbReference>
<comment type="caution">
    <text evidence="2">The sequence shown here is derived from an EMBL/GenBank/DDBJ whole genome shotgun (WGS) entry which is preliminary data.</text>
</comment>
<evidence type="ECO:0000313" key="3">
    <source>
        <dbReference type="Proteomes" id="UP001465426"/>
    </source>
</evidence>
<reference evidence="2 3" key="1">
    <citation type="submission" date="2024-03" db="EMBL/GenBank/DDBJ databases">
        <title>Human intestinal bacterial collection.</title>
        <authorList>
            <person name="Pauvert C."/>
            <person name="Hitch T.C.A."/>
            <person name="Clavel T."/>
        </authorList>
    </citation>
    <scope>NUCLEOTIDE SEQUENCE [LARGE SCALE GENOMIC DNA]</scope>
    <source>
        <strain evidence="2 3">CLA-SR-H024</strain>
    </source>
</reference>
<gene>
    <name evidence="2" type="ORF">WMO63_07405</name>
</gene>
<organism evidence="2 3">
    <name type="scientific">Niallia hominis</name>
    <dbReference type="NCBI Taxonomy" id="3133173"/>
    <lineage>
        <taxon>Bacteria</taxon>
        <taxon>Bacillati</taxon>
        <taxon>Bacillota</taxon>
        <taxon>Bacilli</taxon>
        <taxon>Bacillales</taxon>
        <taxon>Bacillaceae</taxon>
        <taxon>Niallia</taxon>
    </lineage>
</organism>
<keyword evidence="1" id="KW-0812">Transmembrane</keyword>
<dbReference type="Proteomes" id="UP001465426">
    <property type="component" value="Unassembled WGS sequence"/>
</dbReference>
<evidence type="ECO:0000313" key="2">
    <source>
        <dbReference type="EMBL" id="MEQ2465492.1"/>
    </source>
</evidence>
<protein>
    <submittedName>
        <fullName evidence="2">Uncharacterized protein</fullName>
    </submittedName>
</protein>
<evidence type="ECO:0000256" key="1">
    <source>
        <dbReference type="SAM" id="Phobius"/>
    </source>
</evidence>
<keyword evidence="1" id="KW-1133">Transmembrane helix</keyword>
<keyword evidence="3" id="KW-1185">Reference proteome</keyword>